<dbReference type="RefSeq" id="WP_408625310.1">
    <property type="nucleotide sequence ID" value="NZ_JBEQCT010000014.1"/>
</dbReference>
<evidence type="ECO:0000256" key="1">
    <source>
        <dbReference type="SAM" id="SignalP"/>
    </source>
</evidence>
<gene>
    <name evidence="2" type="ORF">ABUE30_18460</name>
</gene>
<dbReference type="EMBL" id="JBEQCT010000014">
    <property type="protein sequence ID" value="MFM2487011.1"/>
    <property type="molecule type" value="Genomic_DNA"/>
</dbReference>
<keyword evidence="1" id="KW-0732">Signal</keyword>
<accession>A0ABW9GFL3</accession>
<reference evidence="2 3" key="1">
    <citation type="journal article" date="2013" name="Int. J. Syst. Evol. Microbiol.">
        <title>Celerinatantimonas yamalensis sp. nov., a cold-adapted diazotrophic bacterium from a cold permafrost brine.</title>
        <authorList>
            <person name="Shcherbakova V."/>
            <person name="Chuvilskaya N."/>
            <person name="Rivkina E."/>
            <person name="Demidov N."/>
            <person name="Uchaeva V."/>
            <person name="Suetin S."/>
            <person name="Suzina N."/>
            <person name="Gilichinsky D."/>
        </authorList>
    </citation>
    <scope>NUCLEOTIDE SEQUENCE [LARGE SCALE GENOMIC DNA]</scope>
    <source>
        <strain evidence="2 3">C7</strain>
    </source>
</reference>
<evidence type="ECO:0000313" key="2">
    <source>
        <dbReference type="EMBL" id="MFM2487011.1"/>
    </source>
</evidence>
<comment type="caution">
    <text evidence="2">The sequence shown here is derived from an EMBL/GenBank/DDBJ whole genome shotgun (WGS) entry which is preliminary data.</text>
</comment>
<feature type="chain" id="PRO_5047150026" evidence="1">
    <location>
        <begin position="25"/>
        <end position="266"/>
    </location>
</feature>
<feature type="signal peptide" evidence="1">
    <location>
        <begin position="1"/>
        <end position="24"/>
    </location>
</feature>
<dbReference type="Proteomes" id="UP001629953">
    <property type="component" value="Unassembled WGS sequence"/>
</dbReference>
<name>A0ABW9GFL3_9GAMM</name>
<dbReference type="Pfam" id="PF11153">
    <property type="entry name" value="DUF2931"/>
    <property type="match status" value="1"/>
</dbReference>
<dbReference type="InterPro" id="IPR021326">
    <property type="entry name" value="DUF2931"/>
</dbReference>
<keyword evidence="3" id="KW-1185">Reference proteome</keyword>
<evidence type="ECO:0000313" key="3">
    <source>
        <dbReference type="Proteomes" id="UP001629953"/>
    </source>
</evidence>
<proteinExistence type="predicted"/>
<protein>
    <submittedName>
        <fullName evidence="2">DUF2931 family protein</fullName>
    </submittedName>
</protein>
<organism evidence="2 3">
    <name type="scientific">Celerinatantimonas yamalensis</name>
    <dbReference type="NCBI Taxonomy" id="559956"/>
    <lineage>
        <taxon>Bacteria</taxon>
        <taxon>Pseudomonadati</taxon>
        <taxon>Pseudomonadota</taxon>
        <taxon>Gammaproteobacteria</taxon>
        <taxon>Celerinatantimonadaceae</taxon>
        <taxon>Celerinatantimonas</taxon>
    </lineage>
</organism>
<sequence>MSQLKSKSPNLMLTIALVALPLLDGCVDTQNNAPDNLKEYSAWSVGYVAPTYYPVDIRSIDPTDNEGNSITEIGAQVPSVGETLKEVRQYFPHYDGYALPLDFFTFQSRGQLGMGTKVLPDMITIHWVSLINVKFYETRLKITKSIKQKINKTILVRLIWSPDTVVKCHYSHFIFGFIPNGDVKVWLGGCSQLDYIGTLKPYKIEHQGANDFLRKMYKKELQQTMFKHFKKIGYPNPLPIQWDKIDKVLKRKYIGNDQWKTVESTH</sequence>